<accession>A0ABS4GSG8</accession>
<evidence type="ECO:0000256" key="1">
    <source>
        <dbReference type="SAM" id="MobiDB-lite"/>
    </source>
</evidence>
<dbReference type="Proteomes" id="UP001519343">
    <property type="component" value="Unassembled WGS sequence"/>
</dbReference>
<reference evidence="2 3" key="1">
    <citation type="submission" date="2021-03" db="EMBL/GenBank/DDBJ databases">
        <title>Genomic Encyclopedia of Type Strains, Phase IV (KMG-IV): sequencing the most valuable type-strain genomes for metagenomic binning, comparative biology and taxonomic classification.</title>
        <authorList>
            <person name="Goeker M."/>
        </authorList>
    </citation>
    <scope>NUCLEOTIDE SEQUENCE [LARGE SCALE GENOMIC DNA]</scope>
    <source>
        <strain evidence="2 3">DSM 24738</strain>
    </source>
</reference>
<organism evidence="2 3">
    <name type="scientific">Ammoniphilus resinae</name>
    <dbReference type="NCBI Taxonomy" id="861532"/>
    <lineage>
        <taxon>Bacteria</taxon>
        <taxon>Bacillati</taxon>
        <taxon>Bacillota</taxon>
        <taxon>Bacilli</taxon>
        <taxon>Bacillales</taxon>
        <taxon>Paenibacillaceae</taxon>
        <taxon>Aneurinibacillus group</taxon>
        <taxon>Ammoniphilus</taxon>
    </lineage>
</organism>
<evidence type="ECO:0000313" key="2">
    <source>
        <dbReference type="EMBL" id="MBP1933186.1"/>
    </source>
</evidence>
<evidence type="ECO:0000313" key="3">
    <source>
        <dbReference type="Proteomes" id="UP001519343"/>
    </source>
</evidence>
<feature type="region of interest" description="Disordered" evidence="1">
    <location>
        <begin position="30"/>
        <end position="60"/>
    </location>
</feature>
<gene>
    <name evidence="2" type="ORF">J2Z37_003199</name>
</gene>
<comment type="caution">
    <text evidence="2">The sequence shown here is derived from an EMBL/GenBank/DDBJ whole genome shotgun (WGS) entry which is preliminary data.</text>
</comment>
<keyword evidence="3" id="KW-1185">Reference proteome</keyword>
<sequence>MLFQLSIPVAPENIVFGTDIIEKRMQEAIKQKMESKKPQRASGNPMTNFSTTHKMKSQQT</sequence>
<dbReference type="EMBL" id="JAGGKT010000010">
    <property type="protein sequence ID" value="MBP1933186.1"/>
    <property type="molecule type" value="Genomic_DNA"/>
</dbReference>
<proteinExistence type="predicted"/>
<name>A0ABS4GSG8_9BACL</name>
<protein>
    <submittedName>
        <fullName evidence="2">Uncharacterized protein</fullName>
    </submittedName>
</protein>
<feature type="compositionally biased region" description="Polar residues" evidence="1">
    <location>
        <begin position="41"/>
        <end position="52"/>
    </location>
</feature>